<dbReference type="EMBL" id="CAJVCH010030694">
    <property type="protein sequence ID" value="CAG7709882.1"/>
    <property type="molecule type" value="Genomic_DNA"/>
</dbReference>
<comment type="caution">
    <text evidence="1">The sequence shown here is derived from an EMBL/GenBank/DDBJ whole genome shotgun (WGS) entry which is preliminary data.</text>
</comment>
<proteinExistence type="predicted"/>
<evidence type="ECO:0000313" key="1">
    <source>
        <dbReference type="EMBL" id="CAG7709882.1"/>
    </source>
</evidence>
<name>A0A8J2JEP7_9HEXA</name>
<gene>
    <name evidence="1" type="ORF">AFUS01_LOCUS4866</name>
</gene>
<feature type="non-terminal residue" evidence="1">
    <location>
        <position position="1"/>
    </location>
</feature>
<organism evidence="1 2">
    <name type="scientific">Allacma fusca</name>
    <dbReference type="NCBI Taxonomy" id="39272"/>
    <lineage>
        <taxon>Eukaryota</taxon>
        <taxon>Metazoa</taxon>
        <taxon>Ecdysozoa</taxon>
        <taxon>Arthropoda</taxon>
        <taxon>Hexapoda</taxon>
        <taxon>Collembola</taxon>
        <taxon>Symphypleona</taxon>
        <taxon>Sminthuridae</taxon>
        <taxon>Allacma</taxon>
    </lineage>
</organism>
<accession>A0A8J2JEP7</accession>
<sequence>LDLLVPMQFLAGTSGSNAIPSGNFWYLRNSRGSSGSNAISSWIFWFQCNFWLDLLVPMQFPDGSSGSNAISSWNFWYQYNS</sequence>
<dbReference type="Proteomes" id="UP000708208">
    <property type="component" value="Unassembled WGS sequence"/>
</dbReference>
<protein>
    <submittedName>
        <fullName evidence="1">Uncharacterized protein</fullName>
    </submittedName>
</protein>
<evidence type="ECO:0000313" key="2">
    <source>
        <dbReference type="Proteomes" id="UP000708208"/>
    </source>
</evidence>
<reference evidence="1" key="1">
    <citation type="submission" date="2021-06" db="EMBL/GenBank/DDBJ databases">
        <authorList>
            <person name="Hodson N. C."/>
            <person name="Mongue J. A."/>
            <person name="Jaron S. K."/>
        </authorList>
    </citation>
    <scope>NUCLEOTIDE SEQUENCE</scope>
</reference>
<dbReference type="AlphaFoldDB" id="A0A8J2JEP7"/>
<keyword evidence="2" id="KW-1185">Reference proteome</keyword>